<dbReference type="Proteomes" id="UP000007304">
    <property type="component" value="Unassembled WGS sequence"/>
</dbReference>
<keyword evidence="2" id="KW-1185">Reference proteome</keyword>
<protein>
    <submittedName>
        <fullName evidence="1">Uncharacterized protein</fullName>
    </submittedName>
</protein>
<proteinExistence type="predicted"/>
<reference evidence="1" key="1">
    <citation type="submission" date="2011-07" db="EMBL/GenBank/DDBJ databases">
        <title>The Genome Sequence of Exophiala (Wangiella) dermatitidis NIH/UT8656.</title>
        <authorList>
            <consortium name="The Broad Institute Genome Sequencing Platform"/>
            <person name="Cuomo C."/>
            <person name="Wang Z."/>
            <person name="Hunicke-Smith S."/>
            <person name="Szanislo P.J."/>
            <person name="Earl A."/>
            <person name="Young S.K."/>
            <person name="Zeng Q."/>
            <person name="Gargeya S."/>
            <person name="Fitzgerald M."/>
            <person name="Haas B."/>
            <person name="Abouelleil A."/>
            <person name="Alvarado L."/>
            <person name="Arachchi H.M."/>
            <person name="Berlin A."/>
            <person name="Brown A."/>
            <person name="Chapman S.B."/>
            <person name="Chen Z."/>
            <person name="Dunbar C."/>
            <person name="Freedman E."/>
            <person name="Gearin G."/>
            <person name="Gellesch M."/>
            <person name="Goldberg J."/>
            <person name="Griggs A."/>
            <person name="Gujja S."/>
            <person name="Heiman D."/>
            <person name="Howarth C."/>
            <person name="Larson L."/>
            <person name="Lui A."/>
            <person name="MacDonald P.J.P."/>
            <person name="Montmayeur A."/>
            <person name="Murphy C."/>
            <person name="Neiman D."/>
            <person name="Pearson M."/>
            <person name="Priest M."/>
            <person name="Roberts A."/>
            <person name="Saif S."/>
            <person name="Shea T."/>
            <person name="Shenoy N."/>
            <person name="Sisk P."/>
            <person name="Stolte C."/>
            <person name="Sykes S."/>
            <person name="Wortman J."/>
            <person name="Nusbaum C."/>
            <person name="Birren B."/>
        </authorList>
    </citation>
    <scope>NUCLEOTIDE SEQUENCE</scope>
    <source>
        <strain evidence="1">NIH/UT8656</strain>
    </source>
</reference>
<organism evidence="1 2">
    <name type="scientific">Exophiala dermatitidis (strain ATCC 34100 / CBS 525.76 / NIH/UT8656)</name>
    <name type="common">Black yeast</name>
    <name type="synonym">Wangiella dermatitidis</name>
    <dbReference type="NCBI Taxonomy" id="858893"/>
    <lineage>
        <taxon>Eukaryota</taxon>
        <taxon>Fungi</taxon>
        <taxon>Dikarya</taxon>
        <taxon>Ascomycota</taxon>
        <taxon>Pezizomycotina</taxon>
        <taxon>Eurotiomycetes</taxon>
        <taxon>Chaetothyriomycetidae</taxon>
        <taxon>Chaetothyriales</taxon>
        <taxon>Herpotrichiellaceae</taxon>
        <taxon>Exophiala</taxon>
    </lineage>
</organism>
<evidence type="ECO:0000313" key="1">
    <source>
        <dbReference type="EMBL" id="EHY56986.1"/>
    </source>
</evidence>
<dbReference type="RefSeq" id="XP_009157447.1">
    <property type="nucleotide sequence ID" value="XM_009159199.1"/>
</dbReference>
<accession>H6BZC3</accession>
<dbReference type="EMBL" id="JH226133">
    <property type="protein sequence ID" value="EHY56986.1"/>
    <property type="molecule type" value="Genomic_DNA"/>
</dbReference>
<name>H6BZC3_EXODN</name>
<dbReference type="AlphaFoldDB" id="H6BZC3"/>
<sequence length="105" mass="11705">MTIALTERSCACPPDQRSNHLSHLPPLLCSSPTDRWHDSCATTLEGIGWSQETCSNAILSHGNQKMVKRCAAKLEERGRLLRDFIHCEIHTNLSTHNINAIPIFG</sequence>
<evidence type="ECO:0000313" key="2">
    <source>
        <dbReference type="Proteomes" id="UP000007304"/>
    </source>
</evidence>
<dbReference type="HOGENOM" id="CLU_2236596_0_0_1"/>
<gene>
    <name evidence="1" type="ORF">HMPREF1120_05042</name>
</gene>
<dbReference type="VEuPathDB" id="FungiDB:HMPREF1120_05042"/>
<dbReference type="GeneID" id="20309681"/>
<dbReference type="InParanoid" id="H6BZC3"/>